<keyword evidence="3" id="KW-1185">Reference proteome</keyword>
<dbReference type="Gene3D" id="3.40.50.10140">
    <property type="entry name" value="Toll/interleukin-1 receptor homology (TIR) domain"/>
    <property type="match status" value="1"/>
</dbReference>
<reference evidence="3" key="1">
    <citation type="journal article" date="2019" name="Int. J. Syst. Evol. Microbiol.">
        <title>The Global Catalogue of Microorganisms (GCM) 10K type strain sequencing project: providing services to taxonomists for standard genome sequencing and annotation.</title>
        <authorList>
            <consortium name="The Broad Institute Genomics Platform"/>
            <consortium name="The Broad Institute Genome Sequencing Center for Infectious Disease"/>
            <person name="Wu L."/>
            <person name="Ma J."/>
        </authorList>
    </citation>
    <scope>NUCLEOTIDE SEQUENCE [LARGE SCALE GENOMIC DNA]</scope>
    <source>
        <strain evidence="3">JCM 17656</strain>
    </source>
</reference>
<dbReference type="SUPFAM" id="SSF52200">
    <property type="entry name" value="Toll/Interleukin receptor TIR domain"/>
    <property type="match status" value="1"/>
</dbReference>
<accession>A0ABP6V555</accession>
<dbReference type="InterPro" id="IPR035897">
    <property type="entry name" value="Toll_tir_struct_dom_sf"/>
</dbReference>
<keyword evidence="2" id="KW-0675">Receptor</keyword>
<dbReference type="EMBL" id="BAABCE010000001">
    <property type="protein sequence ID" value="GAA3528232.1"/>
    <property type="molecule type" value="Genomic_DNA"/>
</dbReference>
<evidence type="ECO:0000313" key="2">
    <source>
        <dbReference type="EMBL" id="GAA3528232.1"/>
    </source>
</evidence>
<evidence type="ECO:0000313" key="3">
    <source>
        <dbReference type="Proteomes" id="UP001500707"/>
    </source>
</evidence>
<proteinExistence type="predicted"/>
<feature type="domain" description="TIR" evidence="1">
    <location>
        <begin position="5"/>
        <end position="71"/>
    </location>
</feature>
<sequence>MQKLFDEGLAHADAVVVVVSRHSVSKAWVREELDQGMVSRIERGTRLIPVRLDDVEVPAPLRHLVWHNAERSPEGIAKAAQEIADTLHGTPRKPSIGAVPTYAHASAQIPGLASADAFLLTLAIQAAIEAGHPQLLDWPAIEQKAQEAGLVGANLHESTTALAEQHYLDVRFVGERVNRASLTSYGYSAGIQAVMPDVDEGRRRVIALLVNDPPTGDRIMHDLADHANLPLLVVRELLDDLQLRGLLSYSLTMGDHTRLHSVSPTLRRQI</sequence>
<comment type="caution">
    <text evidence="2">The sequence shown here is derived from an EMBL/GenBank/DDBJ whole genome shotgun (WGS) entry which is preliminary data.</text>
</comment>
<evidence type="ECO:0000259" key="1">
    <source>
        <dbReference type="Pfam" id="PF13676"/>
    </source>
</evidence>
<gene>
    <name evidence="2" type="ORF">GCM10022295_07770</name>
</gene>
<name>A0ABP6V555_9ACTN</name>
<protein>
    <submittedName>
        <fullName evidence="2">Toll/interleukin-1 receptor domain-containing protein</fullName>
    </submittedName>
</protein>
<dbReference type="Proteomes" id="UP001500707">
    <property type="component" value="Unassembled WGS sequence"/>
</dbReference>
<dbReference type="InterPro" id="IPR000157">
    <property type="entry name" value="TIR_dom"/>
</dbReference>
<organism evidence="2 3">
    <name type="scientific">Streptomyces osmaniensis</name>
    <dbReference type="NCBI Taxonomy" id="593134"/>
    <lineage>
        <taxon>Bacteria</taxon>
        <taxon>Bacillati</taxon>
        <taxon>Actinomycetota</taxon>
        <taxon>Actinomycetes</taxon>
        <taxon>Kitasatosporales</taxon>
        <taxon>Streptomycetaceae</taxon>
        <taxon>Streptomyces</taxon>
    </lineage>
</organism>
<dbReference type="Pfam" id="PF13676">
    <property type="entry name" value="TIR_2"/>
    <property type="match status" value="1"/>
</dbReference>